<evidence type="ECO:0000313" key="8">
    <source>
        <dbReference type="Proteomes" id="UP000018144"/>
    </source>
</evidence>
<keyword evidence="8" id="KW-1185">Reference proteome</keyword>
<dbReference type="OMA" id="QNAMYGH"/>
<reference evidence="7 8" key="1">
    <citation type="journal article" date="2013" name="PLoS Genet.">
        <title>The genome and development-dependent transcriptomes of Pyronema confluens: a window into fungal evolution.</title>
        <authorList>
            <person name="Traeger S."/>
            <person name="Altegoer F."/>
            <person name="Freitag M."/>
            <person name="Gabaldon T."/>
            <person name="Kempken F."/>
            <person name="Kumar A."/>
            <person name="Marcet-Houben M."/>
            <person name="Poggeler S."/>
            <person name="Stajich J.E."/>
            <person name="Nowrousian M."/>
        </authorList>
    </citation>
    <scope>NUCLEOTIDE SEQUENCE [LARGE SCALE GENOMIC DNA]</scope>
    <source>
        <strain evidence="8">CBS 100304</strain>
        <tissue evidence="7">Vegetative mycelium</tissue>
    </source>
</reference>
<protein>
    <submittedName>
        <fullName evidence="7">Similar to Uncharacterized zinc-type alcohol dehydrogenase-like protein YbdR acc. no. P77316</fullName>
    </submittedName>
</protein>
<dbReference type="eggNOG" id="KOG0024">
    <property type="taxonomic scope" value="Eukaryota"/>
</dbReference>
<feature type="domain" description="Alcohol dehydrogenase-like N-terminal" evidence="6">
    <location>
        <begin position="67"/>
        <end position="174"/>
    </location>
</feature>
<dbReference type="InterPro" id="IPR011032">
    <property type="entry name" value="GroES-like_sf"/>
</dbReference>
<gene>
    <name evidence="7" type="ORF">PCON_04944</name>
</gene>
<evidence type="ECO:0000256" key="5">
    <source>
        <dbReference type="SAM" id="MobiDB-lite"/>
    </source>
</evidence>
<dbReference type="InterPro" id="IPR013154">
    <property type="entry name" value="ADH-like_N"/>
</dbReference>
<dbReference type="Proteomes" id="UP000018144">
    <property type="component" value="Unassembled WGS sequence"/>
</dbReference>
<organism evidence="7 8">
    <name type="scientific">Pyronema omphalodes (strain CBS 100304)</name>
    <name type="common">Pyronema confluens</name>
    <dbReference type="NCBI Taxonomy" id="1076935"/>
    <lineage>
        <taxon>Eukaryota</taxon>
        <taxon>Fungi</taxon>
        <taxon>Dikarya</taxon>
        <taxon>Ascomycota</taxon>
        <taxon>Pezizomycotina</taxon>
        <taxon>Pezizomycetes</taxon>
        <taxon>Pezizales</taxon>
        <taxon>Pyronemataceae</taxon>
        <taxon>Pyronema</taxon>
    </lineage>
</organism>
<keyword evidence="2" id="KW-0479">Metal-binding</keyword>
<evidence type="ECO:0000259" key="6">
    <source>
        <dbReference type="Pfam" id="PF08240"/>
    </source>
</evidence>
<dbReference type="OrthoDB" id="3941538at2759"/>
<comment type="cofactor">
    <cofactor evidence="1">
        <name>Zn(2+)</name>
        <dbReference type="ChEBI" id="CHEBI:29105"/>
    </cofactor>
</comment>
<dbReference type="GO" id="GO:0008270">
    <property type="term" value="F:zinc ion binding"/>
    <property type="evidence" value="ECO:0007669"/>
    <property type="project" value="InterPro"/>
</dbReference>
<dbReference type="SUPFAM" id="SSF50129">
    <property type="entry name" value="GroES-like"/>
    <property type="match status" value="1"/>
</dbReference>
<dbReference type="PANTHER" id="PTHR42813:SF1">
    <property type="entry name" value="DEHYDROGENASE, PUTATIVE (AFU_ORTHOLOGUE AFUA_5G03930)-RELATED"/>
    <property type="match status" value="1"/>
</dbReference>
<dbReference type="InterPro" id="IPR002328">
    <property type="entry name" value="ADH_Zn_CS"/>
</dbReference>
<evidence type="ECO:0000313" key="7">
    <source>
        <dbReference type="EMBL" id="CCX05357.1"/>
    </source>
</evidence>
<dbReference type="GO" id="GO:0016491">
    <property type="term" value="F:oxidoreductase activity"/>
    <property type="evidence" value="ECO:0007669"/>
    <property type="project" value="UniProtKB-KW"/>
</dbReference>
<dbReference type="Gene3D" id="3.40.50.720">
    <property type="entry name" value="NAD(P)-binding Rossmann-like Domain"/>
    <property type="match status" value="1"/>
</dbReference>
<evidence type="ECO:0000256" key="4">
    <source>
        <dbReference type="ARBA" id="ARBA00023002"/>
    </source>
</evidence>
<dbReference type="SUPFAM" id="SSF51735">
    <property type="entry name" value="NAD(P)-binding Rossmann-fold domains"/>
    <property type="match status" value="1"/>
</dbReference>
<dbReference type="Gene3D" id="3.90.180.10">
    <property type="entry name" value="Medium-chain alcohol dehydrogenases, catalytic domain"/>
    <property type="match status" value="2"/>
</dbReference>
<dbReference type="Pfam" id="PF08240">
    <property type="entry name" value="ADH_N"/>
    <property type="match status" value="1"/>
</dbReference>
<dbReference type="STRING" id="1076935.U4KVL9"/>
<keyword evidence="4" id="KW-0560">Oxidoreductase</keyword>
<dbReference type="AlphaFoldDB" id="U4KVL9"/>
<name>U4KVL9_PYROM</name>
<dbReference type="EMBL" id="HF935252">
    <property type="protein sequence ID" value="CCX05357.1"/>
    <property type="molecule type" value="Genomic_DNA"/>
</dbReference>
<evidence type="ECO:0000256" key="1">
    <source>
        <dbReference type="ARBA" id="ARBA00001947"/>
    </source>
</evidence>
<evidence type="ECO:0000256" key="3">
    <source>
        <dbReference type="ARBA" id="ARBA00022833"/>
    </source>
</evidence>
<proteinExistence type="predicted"/>
<dbReference type="PANTHER" id="PTHR42813">
    <property type="entry name" value="ZINC-TYPE ALCOHOL DEHYDROGENASE-LIKE"/>
    <property type="match status" value="1"/>
</dbReference>
<dbReference type="PROSITE" id="PS00059">
    <property type="entry name" value="ADH_ZINC"/>
    <property type="match status" value="1"/>
</dbReference>
<feature type="region of interest" description="Disordered" evidence="5">
    <location>
        <begin position="15"/>
        <end position="39"/>
    </location>
</feature>
<evidence type="ECO:0000256" key="2">
    <source>
        <dbReference type="ARBA" id="ARBA00022723"/>
    </source>
</evidence>
<dbReference type="InterPro" id="IPR036291">
    <property type="entry name" value="NAD(P)-bd_dom_sf"/>
</dbReference>
<keyword evidence="3" id="KW-0862">Zinc</keyword>
<accession>U4KVL9</accession>
<sequence>MALNAASHLVEKALGHNTDDTSATSGIGNPARDNAAHPSGEKMKALAWMGKNDVRIIETDKPSLVDPHDVIIKVTGTTVCGSDVHLLHGQILQIKKGDILGHEFCGIVDEVGKDVKHLKKGMRVVNSFVVSCGECRFCVQKLTTACERTNASSLHDNLYGSKTAGIFGYSHFVGLYLSDVLVTSYHAVQDTAVYKGDTVAIWGLGPIGLLVAIFAFKAGASRVIGIDNNFRCDFAKKKIPGIEIINYSELPKGRTVTAEIHERVPGGVDCSIEAAGGEYAKGWAHSIELAIGAENDTSELLNEAIMSTRKFGRVGIIADYVGFTNHFNVGSLMERGIRLIGCGQSPVQKYWPEVLRMVESGEVDPSVIVTHRIRLDDIAKAYYMHEKKQDGMVKVFAETKFSHPKAEGIDQPDLKFL</sequence>